<evidence type="ECO:0000256" key="5">
    <source>
        <dbReference type="ARBA" id="ARBA00022989"/>
    </source>
</evidence>
<feature type="transmembrane region" description="Helical" evidence="9">
    <location>
        <begin position="456"/>
        <end position="479"/>
    </location>
</feature>
<protein>
    <submittedName>
        <fullName evidence="10">Uncharacterized protein, isoform A</fullName>
    </submittedName>
    <submittedName>
        <fullName evidence="11">Uncharacterized protein, isoform B</fullName>
    </submittedName>
</protein>
<dbReference type="GO" id="GO:0016063">
    <property type="term" value="P:rhodopsin biosynthetic process"/>
    <property type="evidence" value="ECO:0007669"/>
    <property type="project" value="EnsemblMetazoa"/>
</dbReference>
<evidence type="ECO:0000313" key="11">
    <source>
        <dbReference type="EMBL" id="KMY88773.1"/>
    </source>
</evidence>
<dbReference type="KEGG" id="dsi:Dsimw501_GD22494"/>
<dbReference type="GO" id="GO:0043052">
    <property type="term" value="P:thermotaxis"/>
    <property type="evidence" value="ECO:0007669"/>
    <property type="project" value="EnsemblMetazoa"/>
</dbReference>
<evidence type="ECO:0000256" key="8">
    <source>
        <dbReference type="SAM" id="MobiDB-lite"/>
    </source>
</evidence>
<feature type="region of interest" description="Disordered" evidence="8">
    <location>
        <begin position="521"/>
        <end position="563"/>
    </location>
</feature>
<keyword evidence="7" id="KW-0325">Glycoprotein</keyword>
<evidence type="ECO:0000256" key="1">
    <source>
        <dbReference type="ARBA" id="ARBA00004236"/>
    </source>
</evidence>
<dbReference type="GO" id="GO:0005886">
    <property type="term" value="C:plasma membrane"/>
    <property type="evidence" value="ECO:0007669"/>
    <property type="project" value="UniProtKB-SubCell"/>
</dbReference>
<dbReference type="GO" id="GO:0005044">
    <property type="term" value="F:scavenger receptor activity"/>
    <property type="evidence" value="ECO:0007669"/>
    <property type="project" value="TreeGrafter"/>
</dbReference>
<feature type="compositionally biased region" description="Polar residues" evidence="8">
    <location>
        <begin position="542"/>
        <end position="563"/>
    </location>
</feature>
<feature type="transmembrane region" description="Helical" evidence="9">
    <location>
        <begin position="17"/>
        <end position="38"/>
    </location>
</feature>
<gene>
    <name evidence="11" type="primary">Dsim\GD22494</name>
    <name evidence="11" type="ORF">Dsimw501_GD22494</name>
</gene>
<keyword evidence="5 9" id="KW-1133">Transmembrane helix</keyword>
<reference evidence="11" key="2">
    <citation type="submission" date="2014-06" db="EMBL/GenBank/DDBJ databases">
        <authorList>
            <person name="Hu T."/>
            <person name="Eisen M.B."/>
            <person name="Thornton K.R."/>
            <person name="Andolfatto P."/>
        </authorList>
    </citation>
    <scope>NUCLEOTIDE SEQUENCE</scope>
    <source>
        <strain evidence="11">W501</strain>
    </source>
</reference>
<keyword evidence="4 9" id="KW-0812">Transmembrane</keyword>
<dbReference type="OrthoDB" id="514335at2759"/>
<dbReference type="AlphaFoldDB" id="A0A0J9QXS0"/>
<evidence type="ECO:0000256" key="6">
    <source>
        <dbReference type="ARBA" id="ARBA00023136"/>
    </source>
</evidence>
<keyword evidence="6 9" id="KW-0472">Membrane</keyword>
<dbReference type="GO" id="GO:0005737">
    <property type="term" value="C:cytoplasm"/>
    <property type="evidence" value="ECO:0007669"/>
    <property type="project" value="TreeGrafter"/>
</dbReference>
<dbReference type="PANTHER" id="PTHR11923:SF93">
    <property type="entry name" value="GH07959P-RELATED"/>
    <property type="match status" value="1"/>
</dbReference>
<evidence type="ECO:0000313" key="10">
    <source>
        <dbReference type="EMBL" id="KMY88772.1"/>
    </source>
</evidence>
<accession>A0A0J9QXS0</accession>
<dbReference type="Proteomes" id="UP000035880">
    <property type="component" value="Chromosome 2L"/>
</dbReference>
<dbReference type="GO" id="GO:0016116">
    <property type="term" value="P:carotenoid metabolic process"/>
    <property type="evidence" value="ECO:0007669"/>
    <property type="project" value="EnsemblMetazoa"/>
</dbReference>
<comment type="subcellular location">
    <subcellularLocation>
        <location evidence="1">Cell membrane</location>
    </subcellularLocation>
</comment>
<dbReference type="PANTHER" id="PTHR11923">
    <property type="entry name" value="SCAVENGER RECEPTOR CLASS B TYPE-1 SR-B1"/>
    <property type="match status" value="1"/>
</dbReference>
<dbReference type="Pfam" id="PF01130">
    <property type="entry name" value="CD36"/>
    <property type="match status" value="1"/>
</dbReference>
<dbReference type="InterPro" id="IPR002159">
    <property type="entry name" value="CD36_fam"/>
</dbReference>
<proteinExistence type="inferred from homology"/>
<reference evidence="11" key="1">
    <citation type="journal article" date="2013" name="Genome Res.">
        <title>A second-generation assembly of the Drosophila simulans genome provides new insights into patterns of lineage-specific divergence.</title>
        <authorList>
            <person name="Hu T.T."/>
            <person name="Eisen M.B."/>
            <person name="Thornton K.R."/>
            <person name="Andolfatto P."/>
        </authorList>
    </citation>
    <scope>NUCLEOTIDE SEQUENCE [LARGE SCALE GENOMIC DNA]</scope>
    <source>
        <strain evidence="11">W501</strain>
    </source>
</reference>
<dbReference type="PRINTS" id="PR01609">
    <property type="entry name" value="CD36FAMILY"/>
</dbReference>
<dbReference type="EMBL" id="CM002910">
    <property type="protein sequence ID" value="KMY88772.1"/>
    <property type="molecule type" value="Genomic_DNA"/>
</dbReference>
<dbReference type="GO" id="GO:0007602">
    <property type="term" value="P:phototransduction"/>
    <property type="evidence" value="ECO:0007669"/>
    <property type="project" value="EnsemblMetazoa"/>
</dbReference>
<comment type="similarity">
    <text evidence="2">Belongs to the CD36 family.</text>
</comment>
<dbReference type="Bgee" id="FBgn0193896">
    <property type="expression patterns" value="Expressed in adult organism and 3 other cell types or tissues"/>
</dbReference>
<reference evidence="11" key="3">
    <citation type="submission" date="2015-04" db="EMBL/GenBank/DDBJ databases">
        <authorList>
            <consortium name="FlyBase"/>
        </authorList>
    </citation>
    <scope>NUCLEOTIDE SEQUENCE</scope>
    <source>
        <strain evidence="11">W501</strain>
    </source>
</reference>
<name>A0A0J9QXS0_DROSI</name>
<sequence>MPTQNSAMWGQKSNRKLIIGIFGFCLGLFGILCGMFWVDLFDWIMQKEMALAPDTRVYDNWKSPPMDLSLDIYLYNWTNPEEFGNLSTKPILEQVGPYRFIERPDKVDIHWHPENASVSYRRRSLFYFDAEASNGSLDDEITTLNAVALSAAATAKYWPPVKRSLVDVGLKMYGAEMSVQKSIDELLFTGYNDAMIDVAMAMPIFGDEVKVPFDKFGWFYTRNGSADLTGVFNVFTGADHLTKLGQMHSWNYQENTGFFDSYCGMTNGSAGEFQPQHLKPGDSVGLFTPDMCRTIPLDYVETLDIEGLEGYKFSGGARSVDNGTQYPENLCFCGGQCVPSGVMNISSCRFGSPVFMSYPHFFNGDPYYLDQVEGLSPNQKDHEFYMVVQPSTGIPLEVAARFQVNMLVEPIQGISLYTGIPKVFFPLVWFEQKVRITPDMADQLKVLPIVMLSGHIFAGICLIVGITLLCWTPVQILLASCRNRRYDLKTKTKTNGQYKSRSQFSSAEELKSKASTLVCEKSVKGSPDSSPLLEKGRKPTIIKSQTGESVATASTAISDNKQD</sequence>
<evidence type="ECO:0000256" key="4">
    <source>
        <dbReference type="ARBA" id="ARBA00022692"/>
    </source>
</evidence>
<evidence type="ECO:0000256" key="2">
    <source>
        <dbReference type="ARBA" id="ARBA00010532"/>
    </source>
</evidence>
<organism evidence="11">
    <name type="scientific">Drosophila simulans</name>
    <name type="common">Fruit fly</name>
    <dbReference type="NCBI Taxonomy" id="7240"/>
    <lineage>
        <taxon>Eukaryota</taxon>
        <taxon>Metazoa</taxon>
        <taxon>Ecdysozoa</taxon>
        <taxon>Arthropoda</taxon>
        <taxon>Hexapoda</taxon>
        <taxon>Insecta</taxon>
        <taxon>Pterygota</taxon>
        <taxon>Neoptera</taxon>
        <taxon>Endopterygota</taxon>
        <taxon>Diptera</taxon>
        <taxon>Brachycera</taxon>
        <taxon>Muscomorpha</taxon>
        <taxon>Ephydroidea</taxon>
        <taxon>Drosophilidae</taxon>
        <taxon>Drosophila</taxon>
        <taxon>Sophophora</taxon>
    </lineage>
</organism>
<evidence type="ECO:0000256" key="3">
    <source>
        <dbReference type="ARBA" id="ARBA00022475"/>
    </source>
</evidence>
<dbReference type="EMBL" id="CM002910">
    <property type="protein sequence ID" value="KMY88773.1"/>
    <property type="molecule type" value="Genomic_DNA"/>
</dbReference>
<evidence type="ECO:0000256" key="9">
    <source>
        <dbReference type="SAM" id="Phobius"/>
    </source>
</evidence>
<evidence type="ECO:0000256" key="7">
    <source>
        <dbReference type="ARBA" id="ARBA00023180"/>
    </source>
</evidence>
<keyword evidence="3" id="KW-1003">Cell membrane</keyword>